<dbReference type="OrthoDB" id="5808636at2759"/>
<protein>
    <submittedName>
        <fullName evidence="1 3">Uncharacterized protein</fullName>
    </submittedName>
</protein>
<gene>
    <name evidence="1" type="ORF">GPUH_LOCUS18211</name>
</gene>
<reference evidence="1 2" key="2">
    <citation type="submission" date="2018-11" db="EMBL/GenBank/DDBJ databases">
        <authorList>
            <consortium name="Pathogen Informatics"/>
        </authorList>
    </citation>
    <scope>NUCLEOTIDE SEQUENCE [LARGE SCALE GENOMIC DNA]</scope>
</reference>
<evidence type="ECO:0000313" key="1">
    <source>
        <dbReference type="EMBL" id="VDN31275.1"/>
    </source>
</evidence>
<dbReference type="WBParaSite" id="GPUH_0001823601-mRNA-1">
    <property type="protein sequence ID" value="GPUH_0001823601-mRNA-1"/>
    <property type="gene ID" value="GPUH_0001823601"/>
</dbReference>
<proteinExistence type="predicted"/>
<dbReference type="AlphaFoldDB" id="A0A183EB70"/>
<name>A0A183EB70_9BILA</name>
<sequence>MDRSKPEADRAQQCQRLCATYGSQKPISGSYHTTLLRSIEGFCAPVDVYVACIYHTMKFDVIDE</sequence>
<organism evidence="3">
    <name type="scientific">Gongylonema pulchrum</name>
    <dbReference type="NCBI Taxonomy" id="637853"/>
    <lineage>
        <taxon>Eukaryota</taxon>
        <taxon>Metazoa</taxon>
        <taxon>Ecdysozoa</taxon>
        <taxon>Nematoda</taxon>
        <taxon>Chromadorea</taxon>
        <taxon>Rhabditida</taxon>
        <taxon>Spirurina</taxon>
        <taxon>Spiruromorpha</taxon>
        <taxon>Spiruroidea</taxon>
        <taxon>Gongylonematidae</taxon>
        <taxon>Gongylonema</taxon>
    </lineage>
</organism>
<evidence type="ECO:0000313" key="2">
    <source>
        <dbReference type="Proteomes" id="UP000271098"/>
    </source>
</evidence>
<reference evidence="3" key="1">
    <citation type="submission" date="2016-06" db="UniProtKB">
        <authorList>
            <consortium name="WormBaseParasite"/>
        </authorList>
    </citation>
    <scope>IDENTIFICATION</scope>
</reference>
<accession>A0A183EB70</accession>
<dbReference type="EMBL" id="UYRT01086383">
    <property type="protein sequence ID" value="VDN31275.1"/>
    <property type="molecule type" value="Genomic_DNA"/>
</dbReference>
<dbReference type="Proteomes" id="UP000271098">
    <property type="component" value="Unassembled WGS sequence"/>
</dbReference>
<evidence type="ECO:0000313" key="3">
    <source>
        <dbReference type="WBParaSite" id="GPUH_0001823601-mRNA-1"/>
    </source>
</evidence>
<keyword evidence="2" id="KW-1185">Reference proteome</keyword>